<feature type="transmembrane region" description="Helical" evidence="5">
    <location>
        <begin position="33"/>
        <end position="53"/>
    </location>
</feature>
<dbReference type="AlphaFoldDB" id="A0A8S1EGQ7"/>
<keyword evidence="2 5" id="KW-0812">Transmembrane</keyword>
<name>A0A8S1EGQ7_9PELO</name>
<gene>
    <name evidence="7" type="ORF">CBOVIS_LOCUS357</name>
</gene>
<keyword evidence="8" id="KW-1185">Reference proteome</keyword>
<accession>A0A8S1EGQ7</accession>
<dbReference type="Proteomes" id="UP000494206">
    <property type="component" value="Unassembled WGS sequence"/>
</dbReference>
<evidence type="ECO:0000256" key="1">
    <source>
        <dbReference type="ARBA" id="ARBA00004370"/>
    </source>
</evidence>
<dbReference type="PANTHER" id="PTHR46273">
    <property type="entry name" value="MYOSUPPRESSIN RECEPTOR 1, ISOFORM B-RELATED"/>
    <property type="match status" value="1"/>
</dbReference>
<reference evidence="7 8" key="1">
    <citation type="submission" date="2020-04" db="EMBL/GenBank/DDBJ databases">
        <authorList>
            <person name="Laetsch R D."/>
            <person name="Stevens L."/>
            <person name="Kumar S."/>
            <person name="Blaxter L. M."/>
        </authorList>
    </citation>
    <scope>NUCLEOTIDE SEQUENCE [LARGE SCALE GENOMIC DNA]</scope>
</reference>
<evidence type="ECO:0000313" key="7">
    <source>
        <dbReference type="EMBL" id="CAB3396859.1"/>
    </source>
</evidence>
<feature type="transmembrane region" description="Helical" evidence="5">
    <location>
        <begin position="308"/>
        <end position="327"/>
    </location>
</feature>
<feature type="transmembrane region" description="Helical" evidence="5">
    <location>
        <begin position="110"/>
        <end position="132"/>
    </location>
</feature>
<sequence length="463" mass="52341">MGCEMGTVNLTGAEWLESAVASLNASYSHIHPYVSVLLCLAGTAMNIVTVIVLTRPSMRSAVNSLLCAIALCDILVMTSVLVFVTHFLLIAGYRCDPSDYNVYWAYFLYYHSHATVIFHATSIWLTVLLAQIRVFSIRRATSVGGESVSNQSTCLIALATFVSVCLLNIPNLLTFEIIEESSSWLQCKMNESTADTTVFLVSPSEQCALLNIAFWTNGVLFKVVPCVLLTFSIVALVSIIRDVSKRRKNLAQVMNKKRMPRDHTTPMLVAVLSIFLLAELPQGVLHVLNAIFTKETFYLKIYINLGDVMDVLSLLNSAVNFIIYCAMSRKFRAVFIQIFLACLPQSIIRKYAMEPLLDGEISRMRPTDTPLTKSEQLALTSHRDLTIKRYNRYCTTPRVSFDMVRKESRVSNIELIVPQMMTEKDNIFRRLWRFVRPKESEVFSTSPQRRLKLIQCETSTALY</sequence>
<comment type="subcellular location">
    <subcellularLocation>
        <location evidence="1">Membrane</location>
    </subcellularLocation>
</comment>
<keyword evidence="4 5" id="KW-0472">Membrane</keyword>
<dbReference type="GO" id="GO:0008528">
    <property type="term" value="F:G protein-coupled peptide receptor activity"/>
    <property type="evidence" value="ECO:0007669"/>
    <property type="project" value="InterPro"/>
</dbReference>
<dbReference type="SUPFAM" id="SSF81321">
    <property type="entry name" value="Family A G protein-coupled receptor-like"/>
    <property type="match status" value="1"/>
</dbReference>
<protein>
    <recommendedName>
        <fullName evidence="6">G-protein coupled receptors family 1 profile domain-containing protein</fullName>
    </recommendedName>
</protein>
<dbReference type="PROSITE" id="PS50262">
    <property type="entry name" value="G_PROTEIN_RECEP_F1_2"/>
    <property type="match status" value="1"/>
</dbReference>
<feature type="transmembrane region" description="Helical" evidence="5">
    <location>
        <begin position="219"/>
        <end position="240"/>
    </location>
</feature>
<dbReference type="EMBL" id="CADEPM010000001">
    <property type="protein sequence ID" value="CAB3396859.1"/>
    <property type="molecule type" value="Genomic_DNA"/>
</dbReference>
<organism evidence="7 8">
    <name type="scientific">Caenorhabditis bovis</name>
    <dbReference type="NCBI Taxonomy" id="2654633"/>
    <lineage>
        <taxon>Eukaryota</taxon>
        <taxon>Metazoa</taxon>
        <taxon>Ecdysozoa</taxon>
        <taxon>Nematoda</taxon>
        <taxon>Chromadorea</taxon>
        <taxon>Rhabditida</taxon>
        <taxon>Rhabditina</taxon>
        <taxon>Rhabditomorpha</taxon>
        <taxon>Rhabditoidea</taxon>
        <taxon>Rhabditidae</taxon>
        <taxon>Peloderinae</taxon>
        <taxon>Caenorhabditis</taxon>
    </lineage>
</organism>
<evidence type="ECO:0000256" key="3">
    <source>
        <dbReference type="ARBA" id="ARBA00022989"/>
    </source>
</evidence>
<evidence type="ECO:0000259" key="6">
    <source>
        <dbReference type="PROSITE" id="PS50262"/>
    </source>
</evidence>
<dbReference type="GO" id="GO:0005886">
    <property type="term" value="C:plasma membrane"/>
    <property type="evidence" value="ECO:0007669"/>
    <property type="project" value="TreeGrafter"/>
</dbReference>
<dbReference type="Pfam" id="PF10324">
    <property type="entry name" value="7TM_GPCR_Srw"/>
    <property type="match status" value="1"/>
</dbReference>
<feature type="domain" description="G-protein coupled receptors family 1 profile" evidence="6">
    <location>
        <begin position="45"/>
        <end position="324"/>
    </location>
</feature>
<dbReference type="InterPro" id="IPR000276">
    <property type="entry name" value="GPCR_Rhodpsn"/>
</dbReference>
<dbReference type="InterPro" id="IPR017452">
    <property type="entry name" value="GPCR_Rhodpsn_7TM"/>
</dbReference>
<dbReference type="PANTHER" id="PTHR46273:SF16">
    <property type="entry name" value="G-PROTEIN COUPLED RECEPTORS FAMILY 1 PROFILE DOMAIN-CONTAINING PROTEIN"/>
    <property type="match status" value="1"/>
</dbReference>
<feature type="transmembrane region" description="Helical" evidence="5">
    <location>
        <begin position="267"/>
        <end position="288"/>
    </location>
</feature>
<feature type="transmembrane region" description="Helical" evidence="5">
    <location>
        <begin position="153"/>
        <end position="173"/>
    </location>
</feature>
<evidence type="ECO:0000256" key="5">
    <source>
        <dbReference type="SAM" id="Phobius"/>
    </source>
</evidence>
<dbReference type="OrthoDB" id="5864054at2759"/>
<dbReference type="CDD" id="cd14978">
    <property type="entry name" value="7tmA_FMRFamide_R-like"/>
    <property type="match status" value="1"/>
</dbReference>
<dbReference type="InterPro" id="IPR053219">
    <property type="entry name" value="GPCR_Dmsr-1"/>
</dbReference>
<evidence type="ECO:0000256" key="2">
    <source>
        <dbReference type="ARBA" id="ARBA00022692"/>
    </source>
</evidence>
<feature type="transmembrane region" description="Helical" evidence="5">
    <location>
        <begin position="65"/>
        <end position="90"/>
    </location>
</feature>
<dbReference type="PRINTS" id="PR00237">
    <property type="entry name" value="GPCRRHODOPSN"/>
</dbReference>
<evidence type="ECO:0000256" key="4">
    <source>
        <dbReference type="ARBA" id="ARBA00023136"/>
    </source>
</evidence>
<dbReference type="InterPro" id="IPR019427">
    <property type="entry name" value="7TM_GPCR_serpentine_rcpt_Srw"/>
</dbReference>
<evidence type="ECO:0000313" key="8">
    <source>
        <dbReference type="Proteomes" id="UP000494206"/>
    </source>
</evidence>
<keyword evidence="3 5" id="KW-1133">Transmembrane helix</keyword>
<proteinExistence type="predicted"/>
<comment type="caution">
    <text evidence="7">The sequence shown here is derived from an EMBL/GenBank/DDBJ whole genome shotgun (WGS) entry which is preliminary data.</text>
</comment>
<dbReference type="Gene3D" id="1.20.1070.10">
    <property type="entry name" value="Rhodopsin 7-helix transmembrane proteins"/>
    <property type="match status" value="1"/>
</dbReference>